<dbReference type="RefSeq" id="WP_074911819.1">
    <property type="nucleotide sequence ID" value="NZ_FOVK01000004.1"/>
</dbReference>
<feature type="domain" description="Rhodanese" evidence="2">
    <location>
        <begin position="81"/>
        <end position="201"/>
    </location>
</feature>
<dbReference type="InterPro" id="IPR036873">
    <property type="entry name" value="Rhodanese-like_dom_sf"/>
</dbReference>
<dbReference type="EMBL" id="FOVK01000004">
    <property type="protein sequence ID" value="SFN70969.1"/>
    <property type="molecule type" value="Genomic_DNA"/>
</dbReference>
<dbReference type="InterPro" id="IPR001763">
    <property type="entry name" value="Rhodanese-like_dom"/>
</dbReference>
<evidence type="ECO:0000313" key="4">
    <source>
        <dbReference type="Proteomes" id="UP000181899"/>
    </source>
</evidence>
<dbReference type="GO" id="GO:0016740">
    <property type="term" value="F:transferase activity"/>
    <property type="evidence" value="ECO:0007669"/>
    <property type="project" value="UniProtKB-KW"/>
</dbReference>
<name>A0A1I5B8W7_9CLOT</name>
<reference evidence="3 4" key="1">
    <citation type="submission" date="2016-10" db="EMBL/GenBank/DDBJ databases">
        <authorList>
            <person name="de Groot N.N."/>
        </authorList>
    </citation>
    <scope>NUCLEOTIDE SEQUENCE [LARGE SCALE GENOMIC DNA]</scope>
    <source>
        <strain evidence="3 4">ML2</strain>
    </source>
</reference>
<dbReference type="Gene3D" id="3.40.250.10">
    <property type="entry name" value="Rhodanese-like domain"/>
    <property type="match status" value="1"/>
</dbReference>
<gene>
    <name evidence="3" type="ORF">SAMN04488695_10468</name>
</gene>
<accession>A0A1I5B8W7</accession>
<proteinExistence type="predicted"/>
<dbReference type="CDD" id="cd00158">
    <property type="entry name" value="RHOD"/>
    <property type="match status" value="1"/>
</dbReference>
<sequence>MLKKLIAILSLAVVLTGCAATAAPKEEAKTDDQLIAEGWVKNPEEAGYAKVEELPAPRTAEGDYSIDNSAISSENLVEYLGRNDVVYIDLRDYNDYAKKHFKNFEAVPFFAYIWNENAHTDASMVQLYGGPQDAPVAVYESSEAILNTLFPKDKTLFLMCQSGGRVAMMMKILEANGYDMSKVYNVGGMAQYTDGKYREFITDTPEFIIDVTYKIEGATRN</sequence>
<keyword evidence="4" id="KW-1185">Reference proteome</keyword>
<keyword evidence="1" id="KW-0732">Signal</keyword>
<protein>
    <submittedName>
        <fullName evidence="3">Rhodanese-related sulfurtransferase</fullName>
    </submittedName>
</protein>
<evidence type="ECO:0000256" key="1">
    <source>
        <dbReference type="SAM" id="SignalP"/>
    </source>
</evidence>
<organism evidence="3 4">
    <name type="scientific">Proteiniclasticum ruminis</name>
    <dbReference type="NCBI Taxonomy" id="398199"/>
    <lineage>
        <taxon>Bacteria</taxon>
        <taxon>Bacillati</taxon>
        <taxon>Bacillota</taxon>
        <taxon>Clostridia</taxon>
        <taxon>Eubacteriales</taxon>
        <taxon>Clostridiaceae</taxon>
        <taxon>Proteiniclasticum</taxon>
    </lineage>
</organism>
<dbReference type="SUPFAM" id="SSF52821">
    <property type="entry name" value="Rhodanese/Cell cycle control phosphatase"/>
    <property type="match status" value="1"/>
</dbReference>
<dbReference type="Pfam" id="PF00581">
    <property type="entry name" value="Rhodanese"/>
    <property type="match status" value="1"/>
</dbReference>
<evidence type="ECO:0000313" key="3">
    <source>
        <dbReference type="EMBL" id="SFN70969.1"/>
    </source>
</evidence>
<evidence type="ECO:0000259" key="2">
    <source>
        <dbReference type="PROSITE" id="PS50206"/>
    </source>
</evidence>
<dbReference type="Proteomes" id="UP000181899">
    <property type="component" value="Unassembled WGS sequence"/>
</dbReference>
<dbReference type="OrthoDB" id="9800872at2"/>
<dbReference type="SMART" id="SM00450">
    <property type="entry name" value="RHOD"/>
    <property type="match status" value="1"/>
</dbReference>
<dbReference type="PROSITE" id="PS51257">
    <property type="entry name" value="PROKAR_LIPOPROTEIN"/>
    <property type="match status" value="1"/>
</dbReference>
<feature type="signal peptide" evidence="1">
    <location>
        <begin position="1"/>
        <end position="22"/>
    </location>
</feature>
<feature type="chain" id="PRO_5010184107" evidence="1">
    <location>
        <begin position="23"/>
        <end position="221"/>
    </location>
</feature>
<dbReference type="AlphaFoldDB" id="A0A1I5B8W7"/>
<keyword evidence="3" id="KW-0808">Transferase</keyword>
<dbReference type="PROSITE" id="PS50206">
    <property type="entry name" value="RHODANESE_3"/>
    <property type="match status" value="1"/>
</dbReference>